<sequence length="362" mass="41107">MADIQSLITNLIINWNQDAYILFRIWFLVGLLFVMYLILCSPKSDRASILNLIDVLSDSILAYVLGAMQATTSKNQAFPVLALALVGYRYTFNTLSRYGTYAELRNMLRLLAVAYTNVTHGSSRTPFWIFWISLALKSLNRILARYQVSESLCHGQSSEFLQEYMDAVTPHRCDPETMEGYTYLVYGEAKRNNKTGQSLYNLSSLVTLDKVWRYDRPILLRCINKQRNNMKDLCLAVALSRLLKCRVEGATLHAGSVSTTRKLVYAQILTDAAEECVPADNADMVLVNNAEKAFGTLGMDLFFLNDYLHTSFPMVFGEGPFLSLTFNLLQPIVRYVGSDNVHPIRLDNATVYMQVCEWQENI</sequence>
<keyword evidence="4" id="KW-1185">Reference proteome</keyword>
<keyword evidence="1" id="KW-1133">Transmembrane helix</keyword>
<evidence type="ECO:0000256" key="1">
    <source>
        <dbReference type="SAM" id="Phobius"/>
    </source>
</evidence>
<dbReference type="OrthoDB" id="10370759at2759"/>
<protein>
    <recommendedName>
        <fullName evidence="2">DUF4220 domain-containing protein</fullName>
    </recommendedName>
</protein>
<dbReference type="EMBL" id="JACEFO010002208">
    <property type="protein sequence ID" value="KAF8673379.1"/>
    <property type="molecule type" value="Genomic_DNA"/>
</dbReference>
<accession>A0A835AX77</accession>
<comment type="caution">
    <text evidence="3">The sequence shown here is derived from an EMBL/GenBank/DDBJ whole genome shotgun (WGS) entry which is preliminary data.</text>
</comment>
<evidence type="ECO:0000259" key="2">
    <source>
        <dbReference type="Pfam" id="PF13968"/>
    </source>
</evidence>
<evidence type="ECO:0000313" key="3">
    <source>
        <dbReference type="EMBL" id="KAF8673379.1"/>
    </source>
</evidence>
<feature type="transmembrane region" description="Helical" evidence="1">
    <location>
        <begin position="21"/>
        <end position="39"/>
    </location>
</feature>
<dbReference type="AlphaFoldDB" id="A0A835AX77"/>
<evidence type="ECO:0000313" key="4">
    <source>
        <dbReference type="Proteomes" id="UP000636709"/>
    </source>
</evidence>
<feature type="domain" description="DUF4220" evidence="2">
    <location>
        <begin position="53"/>
        <end position="325"/>
    </location>
</feature>
<reference evidence="3" key="1">
    <citation type="submission" date="2020-07" db="EMBL/GenBank/DDBJ databases">
        <title>Genome sequence and genetic diversity analysis of an under-domesticated orphan crop, white fonio (Digitaria exilis).</title>
        <authorList>
            <person name="Bennetzen J.L."/>
            <person name="Chen S."/>
            <person name="Ma X."/>
            <person name="Wang X."/>
            <person name="Yssel A.E.J."/>
            <person name="Chaluvadi S.R."/>
            <person name="Johnson M."/>
            <person name="Gangashetty P."/>
            <person name="Hamidou F."/>
            <person name="Sanogo M.D."/>
            <person name="Zwaenepoel A."/>
            <person name="Wallace J."/>
            <person name="Van De Peer Y."/>
            <person name="Van Deynze A."/>
        </authorList>
    </citation>
    <scope>NUCLEOTIDE SEQUENCE</scope>
    <source>
        <tissue evidence="3">Leaves</tissue>
    </source>
</reference>
<keyword evidence="1" id="KW-0472">Membrane</keyword>
<proteinExistence type="predicted"/>
<dbReference type="Proteomes" id="UP000636709">
    <property type="component" value="Unassembled WGS sequence"/>
</dbReference>
<organism evidence="3 4">
    <name type="scientific">Digitaria exilis</name>
    <dbReference type="NCBI Taxonomy" id="1010633"/>
    <lineage>
        <taxon>Eukaryota</taxon>
        <taxon>Viridiplantae</taxon>
        <taxon>Streptophyta</taxon>
        <taxon>Embryophyta</taxon>
        <taxon>Tracheophyta</taxon>
        <taxon>Spermatophyta</taxon>
        <taxon>Magnoliopsida</taxon>
        <taxon>Liliopsida</taxon>
        <taxon>Poales</taxon>
        <taxon>Poaceae</taxon>
        <taxon>PACMAD clade</taxon>
        <taxon>Panicoideae</taxon>
        <taxon>Panicodae</taxon>
        <taxon>Paniceae</taxon>
        <taxon>Anthephorinae</taxon>
        <taxon>Digitaria</taxon>
    </lineage>
</organism>
<keyword evidence="1" id="KW-0812">Transmembrane</keyword>
<dbReference type="Pfam" id="PF13968">
    <property type="entry name" value="DUF4220"/>
    <property type="match status" value="1"/>
</dbReference>
<name>A0A835AX77_9POAL</name>
<dbReference type="InterPro" id="IPR025315">
    <property type="entry name" value="DUF4220"/>
</dbReference>
<gene>
    <name evidence="3" type="ORF">HU200_048942</name>
</gene>